<dbReference type="CDD" id="cd18793">
    <property type="entry name" value="SF2_C_SNF"/>
    <property type="match status" value="1"/>
</dbReference>
<dbReference type="InterPro" id="IPR022707">
    <property type="entry name" value="Mot1_central_dom"/>
</dbReference>
<feature type="region of interest" description="Disordered" evidence="6">
    <location>
        <begin position="1751"/>
        <end position="1787"/>
    </location>
</feature>
<feature type="region of interest" description="Disordered" evidence="6">
    <location>
        <begin position="223"/>
        <end position="284"/>
    </location>
</feature>
<dbReference type="GO" id="GO:0005524">
    <property type="term" value="F:ATP binding"/>
    <property type="evidence" value="ECO:0007669"/>
    <property type="project" value="InterPro"/>
</dbReference>
<dbReference type="InterPro" id="IPR014001">
    <property type="entry name" value="Helicase_ATP-bd"/>
</dbReference>
<evidence type="ECO:0000256" key="1">
    <source>
        <dbReference type="ARBA" id="ARBA00022737"/>
    </source>
</evidence>
<feature type="region of interest" description="Disordered" evidence="6">
    <location>
        <begin position="595"/>
        <end position="616"/>
    </location>
</feature>
<dbReference type="Pfam" id="PF00176">
    <property type="entry name" value="SNF2-rel_dom"/>
    <property type="match status" value="1"/>
</dbReference>
<feature type="repeat" description="HEAT" evidence="5">
    <location>
        <begin position="468"/>
        <end position="499"/>
    </location>
</feature>
<dbReference type="InterPro" id="IPR044972">
    <property type="entry name" value="Mot1"/>
</dbReference>
<dbReference type="PANTHER" id="PTHR36498">
    <property type="entry name" value="TATA-BINDING PROTEIN-ASSOCIATED FACTOR 172"/>
    <property type="match status" value="1"/>
</dbReference>
<feature type="region of interest" description="Disordered" evidence="6">
    <location>
        <begin position="177"/>
        <end position="201"/>
    </location>
</feature>
<dbReference type="InterPro" id="IPR038718">
    <property type="entry name" value="SNF2-like_sf"/>
</dbReference>
<dbReference type="Proteomes" id="UP000612055">
    <property type="component" value="Unassembled WGS sequence"/>
</dbReference>
<evidence type="ECO:0000313" key="10">
    <source>
        <dbReference type="Proteomes" id="UP000612055"/>
    </source>
</evidence>
<dbReference type="GO" id="GO:0016887">
    <property type="term" value="F:ATP hydrolysis activity"/>
    <property type="evidence" value="ECO:0007669"/>
    <property type="project" value="InterPro"/>
</dbReference>
<comment type="caution">
    <text evidence="9">The sequence shown here is derived from an EMBL/GenBank/DDBJ whole genome shotgun (WGS) entry which is preliminary data.</text>
</comment>
<dbReference type="Pfam" id="PF12054">
    <property type="entry name" value="DUF3535"/>
    <property type="match status" value="1"/>
</dbReference>
<dbReference type="SMART" id="SM00487">
    <property type="entry name" value="DEXDc"/>
    <property type="match status" value="1"/>
</dbReference>
<dbReference type="InterPro" id="IPR049730">
    <property type="entry name" value="SNF2/RAD54-like_C"/>
</dbReference>
<keyword evidence="3" id="KW-0547">Nucleotide-binding</keyword>
<dbReference type="InterPro" id="IPR011989">
    <property type="entry name" value="ARM-like"/>
</dbReference>
<evidence type="ECO:0000256" key="3">
    <source>
        <dbReference type="ARBA" id="ARBA00022806"/>
    </source>
</evidence>
<gene>
    <name evidence="9" type="ORF">HYH03_010808</name>
</gene>
<feature type="region of interest" description="Disordered" evidence="6">
    <location>
        <begin position="1089"/>
        <end position="1122"/>
    </location>
</feature>
<dbReference type="Gene3D" id="1.25.10.10">
    <property type="entry name" value="Leucine-rich Repeat Variant"/>
    <property type="match status" value="3"/>
</dbReference>
<keyword evidence="3" id="KW-0067">ATP-binding</keyword>
<dbReference type="InterPro" id="IPR027417">
    <property type="entry name" value="P-loop_NTPase"/>
</dbReference>
<evidence type="ECO:0000313" key="9">
    <source>
        <dbReference type="EMBL" id="KAG2490891.1"/>
    </source>
</evidence>
<accession>A0A835XVG1</accession>
<feature type="compositionally biased region" description="Gly residues" evidence="6">
    <location>
        <begin position="268"/>
        <end position="280"/>
    </location>
</feature>
<feature type="compositionally biased region" description="Gly residues" evidence="6">
    <location>
        <begin position="1094"/>
        <end position="1103"/>
    </location>
</feature>
<dbReference type="GO" id="GO:0017025">
    <property type="term" value="F:TBP-class protein binding"/>
    <property type="evidence" value="ECO:0007669"/>
    <property type="project" value="InterPro"/>
</dbReference>
<dbReference type="SUPFAM" id="SSF52540">
    <property type="entry name" value="P-loop containing nucleoside triphosphate hydrolases"/>
    <property type="match status" value="2"/>
</dbReference>
<evidence type="ECO:0000259" key="8">
    <source>
        <dbReference type="PROSITE" id="PS51194"/>
    </source>
</evidence>
<keyword evidence="3" id="KW-0347">Helicase</keyword>
<evidence type="ECO:0000256" key="5">
    <source>
        <dbReference type="PROSITE-ProRule" id="PRU00103"/>
    </source>
</evidence>
<dbReference type="Gene3D" id="3.40.50.300">
    <property type="entry name" value="P-loop containing nucleotide triphosphate hydrolases"/>
    <property type="match status" value="1"/>
</dbReference>
<keyword evidence="1" id="KW-0677">Repeat</keyword>
<keyword evidence="2" id="KW-0378">Hydrolase</keyword>
<dbReference type="Pfam" id="PF00271">
    <property type="entry name" value="Helicase_C"/>
    <property type="match status" value="1"/>
</dbReference>
<dbReference type="GO" id="GO:0003677">
    <property type="term" value="F:DNA binding"/>
    <property type="evidence" value="ECO:0007669"/>
    <property type="project" value="UniProtKB-KW"/>
</dbReference>
<evidence type="ECO:0000259" key="7">
    <source>
        <dbReference type="PROSITE" id="PS51192"/>
    </source>
</evidence>
<keyword evidence="10" id="KW-1185">Reference proteome</keyword>
<dbReference type="EMBL" id="JAEHOE010000058">
    <property type="protein sequence ID" value="KAG2490891.1"/>
    <property type="molecule type" value="Genomic_DNA"/>
</dbReference>
<dbReference type="Gene3D" id="3.40.50.10810">
    <property type="entry name" value="Tandem AAA-ATPase domain"/>
    <property type="match status" value="1"/>
</dbReference>
<evidence type="ECO:0000256" key="2">
    <source>
        <dbReference type="ARBA" id="ARBA00022801"/>
    </source>
</evidence>
<dbReference type="SUPFAM" id="SSF48371">
    <property type="entry name" value="ARM repeat"/>
    <property type="match status" value="1"/>
</dbReference>
<feature type="compositionally biased region" description="Gly residues" evidence="6">
    <location>
        <begin position="1761"/>
        <end position="1779"/>
    </location>
</feature>
<name>A0A835XVG1_9CHLO</name>
<keyword evidence="4" id="KW-0238">DNA-binding</keyword>
<dbReference type="SMART" id="SM00490">
    <property type="entry name" value="HELICc"/>
    <property type="match status" value="1"/>
</dbReference>
<dbReference type="Pfam" id="PF02985">
    <property type="entry name" value="HEAT"/>
    <property type="match status" value="1"/>
</dbReference>
<organism evidence="9 10">
    <name type="scientific">Edaphochlamys debaryana</name>
    <dbReference type="NCBI Taxonomy" id="47281"/>
    <lineage>
        <taxon>Eukaryota</taxon>
        <taxon>Viridiplantae</taxon>
        <taxon>Chlorophyta</taxon>
        <taxon>core chlorophytes</taxon>
        <taxon>Chlorophyceae</taxon>
        <taxon>CS clade</taxon>
        <taxon>Chlamydomonadales</taxon>
        <taxon>Chlamydomonadales incertae sedis</taxon>
        <taxon>Edaphochlamys</taxon>
    </lineage>
</organism>
<protein>
    <submittedName>
        <fullName evidence="9">Uncharacterized protein</fullName>
    </submittedName>
</protein>
<dbReference type="InterPro" id="IPR016024">
    <property type="entry name" value="ARM-type_fold"/>
</dbReference>
<dbReference type="GO" id="GO:0004386">
    <property type="term" value="F:helicase activity"/>
    <property type="evidence" value="ECO:0007669"/>
    <property type="project" value="UniProtKB-KW"/>
</dbReference>
<dbReference type="PANTHER" id="PTHR36498:SF1">
    <property type="entry name" value="TATA-BINDING PROTEIN-ASSOCIATED FACTOR 172"/>
    <property type="match status" value="1"/>
</dbReference>
<evidence type="ECO:0000256" key="4">
    <source>
        <dbReference type="ARBA" id="ARBA00023125"/>
    </source>
</evidence>
<reference evidence="9" key="1">
    <citation type="journal article" date="2020" name="bioRxiv">
        <title>Comparative genomics of Chlamydomonas.</title>
        <authorList>
            <person name="Craig R.J."/>
            <person name="Hasan A.R."/>
            <person name="Ness R.W."/>
            <person name="Keightley P.D."/>
        </authorList>
    </citation>
    <scope>NUCLEOTIDE SEQUENCE</scope>
    <source>
        <strain evidence="9">CCAP 11/70</strain>
    </source>
</reference>
<dbReference type="PROSITE" id="PS51194">
    <property type="entry name" value="HELICASE_CTER"/>
    <property type="match status" value="1"/>
</dbReference>
<dbReference type="OrthoDB" id="10252227at2759"/>
<feature type="domain" description="Helicase C-terminal" evidence="8">
    <location>
        <begin position="1781"/>
        <end position="1938"/>
    </location>
</feature>
<dbReference type="InterPro" id="IPR001650">
    <property type="entry name" value="Helicase_C-like"/>
</dbReference>
<dbReference type="PROSITE" id="PS50077">
    <property type="entry name" value="HEAT_REPEAT"/>
    <property type="match status" value="1"/>
</dbReference>
<dbReference type="InterPro" id="IPR000330">
    <property type="entry name" value="SNF2_N"/>
</dbReference>
<feature type="domain" description="Helicase ATP-binding" evidence="7">
    <location>
        <begin position="1367"/>
        <end position="1556"/>
    </location>
</feature>
<evidence type="ECO:0000256" key="6">
    <source>
        <dbReference type="SAM" id="MobiDB-lite"/>
    </source>
</evidence>
<dbReference type="PROSITE" id="PS51192">
    <property type="entry name" value="HELICASE_ATP_BIND_1"/>
    <property type="match status" value="1"/>
</dbReference>
<dbReference type="InterPro" id="IPR021133">
    <property type="entry name" value="HEAT_type_2"/>
</dbReference>
<proteinExistence type="predicted"/>
<dbReference type="InterPro" id="IPR000357">
    <property type="entry name" value="HEAT"/>
</dbReference>
<sequence>MTAKPQSSSRLQKLLTLLETGTSEATRKAAAKQLAEIARAHPDQLLSTVQKVHGYLYHKNWETRVAAGEALSFLADIFEHHIPDDLARHALACGVEPAVLAQAVGEDTPLTFASFSLQQVLDKGTPLGASGGQEFDLVLDPSLPPKARLAAQREGLKKRLGMAQGVDLGIDPDALFGDEDLDAGPAPQSHGAGHGAAKQAAQELMRGMEADNKLSARERNRLKRKAKALGRSDSARSELPVHGGPAARHKSPLDQEGSQAGSAEEGEGGPGGVASGGGLDYGDEEVQHVSEGGWPFQRLADQLVVDSLDPVWEVRHGAALALRELLRAQAAAAGVEAPLDSVPTGWASAGGSGKRGLGLISPEHVAAARSANRRWLEDCCAHLLCVLALDRFGDYGSDQVTAPVRETAAQALGMALVALDPLSVARVASMLAELQVQPDWRVRYGGFCGLKYALAARLDMAPALLPAALPLLRRGLADPDDDVRAACADALVPVAGALGVVGAQAVSELRTQLWDLLPNLSDLSAATNSVMSLLAHLYGTAGMAASGGGGEDDGNELTELVPRLWPLVRHTLSTVRVSVMSCLERMLLPYTRQSTANGQAHHPSPQPPAGSAGVLGGDWTPAEQPPIWLQPLLPALLTLVFQNVILEGEPRVLDASLRVWRLAVRCAAPSALRETLSPELLRAWMTLASTQVGRPLDSHLVLWPHATDEGVALLPLAQVRLLVAASAPAPQPAAADFNAIRSPKRSRSSKAQAAAAAAAAAAAQSGPPAAAAPTGPVIPHDFVVGGPSHGDDGVARMRTLAAQCLGPLLSAAHAAGSGAAAPELYAGLTSPFATSRLFGALAAVAWLQHAKGQLVRMRAAENPHLDPAVLAEQLQQQQADQAAEPLLPLPLLAAVFQALAAAVPSAPLVPASAEPYGEVVPYYAQMRREVMALVAIAMESNVLLPLPPGLASEAVTPEHASALASAALAAGPAEGTPLALAVTRLHGALSSLQALEQYLHVTALASMAAAAVHSGRLPEKFNTVILPLMNSLRREPQMKLQEVCAGGLAELLSLCAARMPSPNEKLVRNLWAMATADLLPPLPSAPSASAAALGAGGPQGPGLGPGPPDGADGEGWAGAGGSLQSRISRRGGEVTLVAMAQRFGQVLWTQVPVLWALLATPLQGEQDVGGAVASLHVLRVLCPVLAPQLVPSVRPLLGEVARWARHADGRVRAAAARAASCATRCWTEGLMPELLKQVVPMLAPSAPDVSRLGGAELVGALCSDLGAALVPYAVLLLVPLLRTMSDPHPDVRAAAAGCFGALMTLLPLAQGVPTPPGLDGDQLATVQQDSAFLLQLLDNRNVQAYSLPFELPYKLRPYQQDGVSWLAFLRRFGLHGVLADDMGLGKTLQASCIMASASLEAEAAFAASGFAAGSGPLPLLVVCPATLVGHWAHEVTTTVGPEGLRPMQFGGEPGERAAAKAAWEKSLRSLGPKQPRLPYNMLVMSYESLRADVEWVASKRWLYAVLDEGHAIRNPRSRITLATKRIVANHRLLLSGTPIQNDVLEMWSLFDFLMPGFLGPERAFRAKFGKALQESRVSKKGSREAEAGLLALEGLHRSLLPFVLRRTKGQVLADLPPKIVTDIYCDLSEMQARLYADFQASKASSEAVEALRSGEARRTAAAGSDDSGAAADGGALEGSSPHVFASLQYLRKLCSHPGLVMDMALPAHRSAAAAVLKTTEPAAVDSALRRLRHAPKLLALRDILATCGVIQPPGDGDEEAGGGGGAAGGAAGDGAGDASGSGDAAGTEGGAGAGHRLLVFAQHKALLDIVERDLLGPYGVSYLRLDGSVEAGARFGIVQRFNADPTIDVLLLTTGVGGVGLNLTAADTVVFLEHDWNPMKDMQAMDRAHRLGQRRTVSVYRILTRSTLEERVMGLQQFKMDVAAAVVNADNMSMDNMDTSCLLDVFGAPGSGAGGAGGAGGAAGAGGAGGAVPLPAEVEMAEAEAVAEAAGEGKGGKGKAKAAPKSGMAAALASVGDLWDESQYSSEFSMDAFMRKVGGGGGAAGGKGKGKG</sequence>